<keyword evidence="1" id="KW-1133">Transmembrane helix</keyword>
<organism evidence="2 3">
    <name type="scientific">Neobacillus rhizosphaerae</name>
    <dbReference type="NCBI Taxonomy" id="2880965"/>
    <lineage>
        <taxon>Bacteria</taxon>
        <taxon>Bacillati</taxon>
        <taxon>Bacillota</taxon>
        <taxon>Bacilli</taxon>
        <taxon>Bacillales</taxon>
        <taxon>Bacillaceae</taxon>
        <taxon>Neobacillus</taxon>
    </lineage>
</organism>
<evidence type="ECO:0000313" key="2">
    <source>
        <dbReference type="EMBL" id="CAH2715242.1"/>
    </source>
</evidence>
<keyword evidence="3" id="KW-1185">Reference proteome</keyword>
<feature type="transmembrane region" description="Helical" evidence="1">
    <location>
        <begin position="52"/>
        <end position="71"/>
    </location>
</feature>
<evidence type="ECO:0008006" key="4">
    <source>
        <dbReference type="Google" id="ProtNLM"/>
    </source>
</evidence>
<accession>A0ABM9ERJ3</accession>
<gene>
    <name evidence="2" type="ORF">BACCIP111895_02426</name>
</gene>
<name>A0ABM9ERJ3_9BACI</name>
<reference evidence="2" key="1">
    <citation type="submission" date="2022-04" db="EMBL/GenBank/DDBJ databases">
        <authorList>
            <person name="Criscuolo A."/>
        </authorList>
    </citation>
    <scope>NUCLEOTIDE SEQUENCE</scope>
    <source>
        <strain evidence="2">CIP111895</strain>
    </source>
</reference>
<evidence type="ECO:0000256" key="1">
    <source>
        <dbReference type="SAM" id="Phobius"/>
    </source>
</evidence>
<dbReference type="EMBL" id="CALBWS010000014">
    <property type="protein sequence ID" value="CAH2715242.1"/>
    <property type="molecule type" value="Genomic_DNA"/>
</dbReference>
<protein>
    <recommendedName>
        <fullName evidence="4">Permease</fullName>
    </recommendedName>
</protein>
<feature type="transmembrane region" description="Helical" evidence="1">
    <location>
        <begin position="91"/>
        <end position="115"/>
    </location>
</feature>
<feature type="transmembrane region" description="Helical" evidence="1">
    <location>
        <begin position="127"/>
        <end position="148"/>
    </location>
</feature>
<proteinExistence type="predicted"/>
<dbReference type="InterPro" id="IPR046547">
    <property type="entry name" value="DUF6803"/>
</dbReference>
<keyword evidence="1" id="KW-0472">Membrane</keyword>
<feature type="transmembrane region" description="Helical" evidence="1">
    <location>
        <begin position="16"/>
        <end position="40"/>
    </location>
</feature>
<dbReference type="RefSeq" id="WP_248735532.1">
    <property type="nucleotide sequence ID" value="NZ_CALBWS010000014.1"/>
</dbReference>
<dbReference type="Proteomes" id="UP000838308">
    <property type="component" value="Unassembled WGS sequence"/>
</dbReference>
<dbReference type="Pfam" id="PF20617">
    <property type="entry name" value="DUF6803"/>
    <property type="match status" value="1"/>
</dbReference>
<evidence type="ECO:0000313" key="3">
    <source>
        <dbReference type="Proteomes" id="UP000838308"/>
    </source>
</evidence>
<sequence length="165" mass="18339">MNMTHYMGLLADNQPWNLIIFMAIPVICAETLAISEFAILFTRNLDGTLRKVNKVVGIFAGLYFTGIFIYLMKTAYIPLTVNGEWKGWIDVVAVTFYLLGIVPFLGMALLDLGIIFRKKTVEEKLKIHAIFVSIFLVVAHVAMIFGMVDPTLGSGASSGHDMMNM</sequence>
<keyword evidence="1" id="KW-0812">Transmembrane</keyword>
<comment type="caution">
    <text evidence="2">The sequence shown here is derived from an EMBL/GenBank/DDBJ whole genome shotgun (WGS) entry which is preliminary data.</text>
</comment>